<evidence type="ECO:0000256" key="1">
    <source>
        <dbReference type="SAM" id="MobiDB-lite"/>
    </source>
</evidence>
<evidence type="ECO:0000313" key="3">
    <source>
        <dbReference type="Proteomes" id="UP001165283"/>
    </source>
</evidence>
<dbReference type="EMBL" id="JAGSOV010000050">
    <property type="protein sequence ID" value="MCO1658116.1"/>
    <property type="molecule type" value="Genomic_DNA"/>
</dbReference>
<reference evidence="2" key="1">
    <citation type="submission" date="2021-04" db="EMBL/GenBank/DDBJ databases">
        <title>Pseudonocardia sp. nov., isolated from sandy soil of mangrove forest.</title>
        <authorList>
            <person name="Zan Z."/>
            <person name="Huang R."/>
            <person name="Liu W."/>
        </authorList>
    </citation>
    <scope>NUCLEOTIDE SEQUENCE</scope>
    <source>
        <strain evidence="2">S2-4</strain>
    </source>
</reference>
<organism evidence="2 3">
    <name type="scientific">Pseudonocardia humida</name>
    <dbReference type="NCBI Taxonomy" id="2800819"/>
    <lineage>
        <taxon>Bacteria</taxon>
        <taxon>Bacillati</taxon>
        <taxon>Actinomycetota</taxon>
        <taxon>Actinomycetes</taxon>
        <taxon>Pseudonocardiales</taxon>
        <taxon>Pseudonocardiaceae</taxon>
        <taxon>Pseudonocardia</taxon>
    </lineage>
</organism>
<protein>
    <submittedName>
        <fullName evidence="2">Uncharacterized protein</fullName>
    </submittedName>
</protein>
<feature type="compositionally biased region" description="Low complexity" evidence="1">
    <location>
        <begin position="99"/>
        <end position="137"/>
    </location>
</feature>
<feature type="region of interest" description="Disordered" evidence="1">
    <location>
        <begin position="79"/>
        <end position="137"/>
    </location>
</feature>
<sequence length="137" mass="14104">MSIPHLASGRPDLHVVDVNALEPCTAVSAARQIAEHIGCTRSEGEAMVGRYLDEVSEQVGCSVHQWGLDAHDLAAILTDNGHPVTGTDELPDPLDRAGESVADAAHAAAQAETSQHTDAGAAQQTDTDGDTAADSNG</sequence>
<keyword evidence="3" id="KW-1185">Reference proteome</keyword>
<dbReference type="RefSeq" id="WP_252441762.1">
    <property type="nucleotide sequence ID" value="NZ_JAGSOV010000050.1"/>
</dbReference>
<name>A0ABT1A5A3_9PSEU</name>
<comment type="caution">
    <text evidence="2">The sequence shown here is derived from an EMBL/GenBank/DDBJ whole genome shotgun (WGS) entry which is preliminary data.</text>
</comment>
<accession>A0ABT1A5A3</accession>
<dbReference type="Proteomes" id="UP001165283">
    <property type="component" value="Unassembled WGS sequence"/>
</dbReference>
<gene>
    <name evidence="2" type="ORF">KDL28_23935</name>
</gene>
<evidence type="ECO:0000313" key="2">
    <source>
        <dbReference type="EMBL" id="MCO1658116.1"/>
    </source>
</evidence>
<proteinExistence type="predicted"/>